<reference evidence="1 2" key="1">
    <citation type="submission" date="2023-10" db="EMBL/GenBank/DDBJ databases">
        <title>Nicoliella lavandulae sp. nov. isolated from Lavandula angustifolia flowers.</title>
        <authorList>
            <person name="Alcantara C."/>
            <person name="Zuniga M."/>
            <person name="Landete J.M."/>
            <person name="Monedero V."/>
        </authorList>
    </citation>
    <scope>NUCLEOTIDE SEQUENCE [LARGE SCALE GENOMIC DNA]</scope>
    <source>
        <strain evidence="1 2">Es01</strain>
    </source>
</reference>
<protein>
    <submittedName>
        <fullName evidence="1">Uncharacterized protein</fullName>
    </submittedName>
</protein>
<sequence length="113" mass="12339">MTVSVDQVKSDIKIFQKMSDEHIQLAIGMGQSQAQSDKIDPIAFDSGVILMAKYYLYIDWFKGNGGVTGASALGQSQTVANPDATSDGWLALYQDIVDRYGQATNLGSFDMYD</sequence>
<dbReference type="EMBL" id="JAWMWH010000003">
    <property type="protein sequence ID" value="MEJ6401028.1"/>
    <property type="molecule type" value="Genomic_DNA"/>
</dbReference>
<dbReference type="RefSeq" id="WP_339960876.1">
    <property type="nucleotide sequence ID" value="NZ_JAWMWH010000003.1"/>
</dbReference>
<proteinExistence type="predicted"/>
<keyword evidence="2" id="KW-1185">Reference proteome</keyword>
<dbReference type="Proteomes" id="UP001370590">
    <property type="component" value="Unassembled WGS sequence"/>
</dbReference>
<accession>A0ABU8SMA9</accession>
<organism evidence="1 2">
    <name type="scientific">Nicoliella lavandulae</name>
    <dbReference type="NCBI Taxonomy" id="3082954"/>
    <lineage>
        <taxon>Bacteria</taxon>
        <taxon>Bacillati</taxon>
        <taxon>Bacillota</taxon>
        <taxon>Bacilli</taxon>
        <taxon>Lactobacillales</taxon>
        <taxon>Lactobacillaceae</taxon>
        <taxon>Nicoliella</taxon>
    </lineage>
</organism>
<evidence type="ECO:0000313" key="1">
    <source>
        <dbReference type="EMBL" id="MEJ6401028.1"/>
    </source>
</evidence>
<name>A0ABU8SMA9_9LACO</name>
<gene>
    <name evidence="1" type="ORF">R4146_07715</name>
</gene>
<comment type="caution">
    <text evidence="1">The sequence shown here is derived from an EMBL/GenBank/DDBJ whole genome shotgun (WGS) entry which is preliminary data.</text>
</comment>
<evidence type="ECO:0000313" key="2">
    <source>
        <dbReference type="Proteomes" id="UP001370590"/>
    </source>
</evidence>